<dbReference type="EMBL" id="JABMIG020000003">
    <property type="protein sequence ID" value="KAL3805284.1"/>
    <property type="molecule type" value="Genomic_DNA"/>
</dbReference>
<gene>
    <name evidence="6" type="ORF">HJC23_008991</name>
</gene>
<dbReference type="EC" id="4.6.1.16" evidence="2"/>
<name>A0ABD3QXU6_9STRA</name>
<evidence type="ECO:0000256" key="3">
    <source>
        <dbReference type="ARBA" id="ARBA00034031"/>
    </source>
</evidence>
<dbReference type="GO" id="GO:0005634">
    <property type="term" value="C:nucleus"/>
    <property type="evidence" value="ECO:0007669"/>
    <property type="project" value="UniProtKB-ARBA"/>
</dbReference>
<dbReference type="AlphaFoldDB" id="A0ABD3QXU6"/>
<evidence type="ECO:0000313" key="7">
    <source>
        <dbReference type="Proteomes" id="UP001516023"/>
    </source>
</evidence>
<evidence type="ECO:0000256" key="4">
    <source>
        <dbReference type="SAM" id="MobiDB-lite"/>
    </source>
</evidence>
<dbReference type="GO" id="GO:0000213">
    <property type="term" value="F:tRNA-intron lyase activity"/>
    <property type="evidence" value="ECO:0007669"/>
    <property type="project" value="UniProtKB-EC"/>
</dbReference>
<dbReference type="InterPro" id="IPR006676">
    <property type="entry name" value="tRNA_splic"/>
</dbReference>
<evidence type="ECO:0000256" key="2">
    <source>
        <dbReference type="ARBA" id="ARBA00012573"/>
    </source>
</evidence>
<comment type="catalytic activity">
    <reaction evidence="3">
        <text>pretRNA = a 3'-half-tRNA molecule with a 5'-OH end + a 5'-half-tRNA molecule with a 2',3'-cyclic phosphate end + an intron with a 2',3'-cyclic phosphate and a 5'-hydroxyl terminus.</text>
        <dbReference type="EC" id="4.6.1.16"/>
    </reaction>
</comment>
<feature type="domain" description="tRNA intron endonuclease catalytic" evidence="5">
    <location>
        <begin position="14"/>
        <end position="102"/>
    </location>
</feature>
<evidence type="ECO:0000256" key="1">
    <source>
        <dbReference type="ARBA" id="ARBA00008078"/>
    </source>
</evidence>
<protein>
    <recommendedName>
        <fullName evidence="2">tRNA-intron lyase</fullName>
        <ecNumber evidence="2">4.6.1.16</ecNumber>
    </recommendedName>
</protein>
<keyword evidence="7" id="KW-1185">Reference proteome</keyword>
<comment type="similarity">
    <text evidence="1">Belongs to the tRNA-intron endonuclease family.</text>
</comment>
<dbReference type="SUPFAM" id="SSF53032">
    <property type="entry name" value="tRNA-intron endonuclease catalytic domain-like"/>
    <property type="match status" value="1"/>
</dbReference>
<sequence>MAQTLEGRIAIARNHFEQKGYRVHSGLQFGCELVLYADSPGRVHSDFCVVVVGPAVKRANSEYEIHCMFSMIIAEERFDWRRIQTLVRSMPNLHKTLIVANVRPVVRQECRIAGLSDYTGSRMKDTTPANSCDFSSYNVEELAIASEHAPFRHKNTPRGVGQQIKPSKI</sequence>
<dbReference type="Gene3D" id="3.40.1350.10">
    <property type="match status" value="1"/>
</dbReference>
<dbReference type="InterPro" id="IPR036167">
    <property type="entry name" value="tRNA_intron_Endo_cat-like_sf"/>
</dbReference>
<dbReference type="InterPro" id="IPR006677">
    <property type="entry name" value="tRNA_intron_Endonuc_cat-like"/>
</dbReference>
<proteinExistence type="inferred from homology"/>
<dbReference type="InterPro" id="IPR011856">
    <property type="entry name" value="tRNA_endonuc-like_dom_sf"/>
</dbReference>
<dbReference type="CDD" id="cd22363">
    <property type="entry name" value="tRNA-intron_lyase_C"/>
    <property type="match status" value="1"/>
</dbReference>
<accession>A0ABD3QXU6</accession>
<reference evidence="6 7" key="1">
    <citation type="journal article" date="2020" name="G3 (Bethesda)">
        <title>Improved Reference Genome for Cyclotella cryptica CCMP332, a Model for Cell Wall Morphogenesis, Salinity Adaptation, and Lipid Production in Diatoms (Bacillariophyta).</title>
        <authorList>
            <person name="Roberts W.R."/>
            <person name="Downey K.M."/>
            <person name="Ruck E.C."/>
            <person name="Traller J.C."/>
            <person name="Alverson A.J."/>
        </authorList>
    </citation>
    <scope>NUCLEOTIDE SEQUENCE [LARGE SCALE GENOMIC DNA]</scope>
    <source>
        <strain evidence="6 7">CCMP332</strain>
    </source>
</reference>
<evidence type="ECO:0000313" key="6">
    <source>
        <dbReference type="EMBL" id="KAL3805284.1"/>
    </source>
</evidence>
<dbReference type="Pfam" id="PF01974">
    <property type="entry name" value="tRNA_int_endo"/>
    <property type="match status" value="1"/>
</dbReference>
<organism evidence="6 7">
    <name type="scientific">Cyclotella cryptica</name>
    <dbReference type="NCBI Taxonomy" id="29204"/>
    <lineage>
        <taxon>Eukaryota</taxon>
        <taxon>Sar</taxon>
        <taxon>Stramenopiles</taxon>
        <taxon>Ochrophyta</taxon>
        <taxon>Bacillariophyta</taxon>
        <taxon>Coscinodiscophyceae</taxon>
        <taxon>Thalassiosirophycidae</taxon>
        <taxon>Stephanodiscales</taxon>
        <taxon>Stephanodiscaceae</taxon>
        <taxon>Cyclotella</taxon>
    </lineage>
</organism>
<dbReference type="Proteomes" id="UP001516023">
    <property type="component" value="Unassembled WGS sequence"/>
</dbReference>
<dbReference type="PANTHER" id="PTHR21227">
    <property type="entry name" value="TRNA-SPLICING ENDONUCLEASE SUBUNIT SEN2"/>
    <property type="match status" value="1"/>
</dbReference>
<comment type="caution">
    <text evidence="6">The sequence shown here is derived from an EMBL/GenBank/DDBJ whole genome shotgun (WGS) entry which is preliminary data.</text>
</comment>
<feature type="region of interest" description="Disordered" evidence="4">
    <location>
        <begin position="150"/>
        <end position="169"/>
    </location>
</feature>
<dbReference type="PANTHER" id="PTHR21227:SF0">
    <property type="entry name" value="TRNA-SPLICING ENDONUCLEASE SUBUNIT SEN2"/>
    <property type="match status" value="1"/>
</dbReference>
<evidence type="ECO:0000259" key="5">
    <source>
        <dbReference type="Pfam" id="PF01974"/>
    </source>
</evidence>